<evidence type="ECO:0008006" key="3">
    <source>
        <dbReference type="Google" id="ProtNLM"/>
    </source>
</evidence>
<dbReference type="EMBL" id="CP091512">
    <property type="protein sequence ID" value="UOO91724.1"/>
    <property type="molecule type" value="Genomic_DNA"/>
</dbReference>
<evidence type="ECO:0000313" key="2">
    <source>
        <dbReference type="Proteomes" id="UP000832034"/>
    </source>
</evidence>
<dbReference type="PIRSF" id="PIRSF035170">
    <property type="entry name" value="HD_phosphohydro"/>
    <property type="match status" value="1"/>
</dbReference>
<dbReference type="SUPFAM" id="SSF109604">
    <property type="entry name" value="HD-domain/PDEase-like"/>
    <property type="match status" value="1"/>
</dbReference>
<dbReference type="RefSeq" id="WP_019958680.1">
    <property type="nucleotide sequence ID" value="NZ_CP091512.1"/>
</dbReference>
<dbReference type="Proteomes" id="UP000832034">
    <property type="component" value="Chromosome"/>
</dbReference>
<reference evidence="1" key="1">
    <citation type="submission" date="2021-12" db="EMBL/GenBank/DDBJ databases">
        <authorList>
            <person name="Veyrier F.J."/>
        </authorList>
    </citation>
    <scope>NUCLEOTIDE SEQUENCE</scope>
    <source>
        <strain evidence="1">SAG 1488-6</strain>
    </source>
</reference>
<proteinExistence type="predicted"/>
<evidence type="ECO:0000313" key="1">
    <source>
        <dbReference type="EMBL" id="UOO91724.1"/>
    </source>
</evidence>
<dbReference type="InterPro" id="IPR009218">
    <property type="entry name" value="HD_phosphohydro"/>
</dbReference>
<dbReference type="PANTHER" id="PTHR21174:SF0">
    <property type="entry name" value="HD PHOSPHOHYDROLASE FAMILY PROTEIN-RELATED"/>
    <property type="match status" value="1"/>
</dbReference>
<dbReference type="PANTHER" id="PTHR21174">
    <property type="match status" value="1"/>
</dbReference>
<name>A0ABY4E8G4_VITST</name>
<organism evidence="1 2">
    <name type="scientific">Vitreoscilla stercoraria</name>
    <dbReference type="NCBI Taxonomy" id="61"/>
    <lineage>
        <taxon>Bacteria</taxon>
        <taxon>Pseudomonadati</taxon>
        <taxon>Pseudomonadota</taxon>
        <taxon>Betaproteobacteria</taxon>
        <taxon>Neisseriales</taxon>
        <taxon>Neisseriaceae</taxon>
        <taxon>Vitreoscilla</taxon>
    </lineage>
</organism>
<protein>
    <recommendedName>
        <fullName evidence="3">N-methyl-D-aspartate receptor NMDAR2C subunit</fullName>
    </recommendedName>
</protein>
<reference evidence="1" key="2">
    <citation type="journal article" date="2022" name="Res Sq">
        <title>Evolution of multicellular longitudinally dividing oral cavity symbionts (Neisseriaceae).</title>
        <authorList>
            <person name="Nyongesa S."/>
            <person name="Weber P."/>
            <person name="Bernet E."/>
            <person name="Pullido F."/>
            <person name="Nieckarz M."/>
            <person name="Delaby M."/>
            <person name="Nieves C."/>
            <person name="Viehboeck T."/>
            <person name="Krause N."/>
            <person name="Rivera-Millot A."/>
            <person name="Nakamura A."/>
            <person name="Vischer N."/>
            <person name="VanNieuwenhze M."/>
            <person name="Brun Y."/>
            <person name="Cava F."/>
            <person name="Bulgheresi S."/>
            <person name="Veyrier F."/>
        </authorList>
    </citation>
    <scope>NUCLEOTIDE SEQUENCE</scope>
    <source>
        <strain evidence="1">SAG 1488-6</strain>
    </source>
</reference>
<gene>
    <name evidence="1" type="ORF">LVJ81_08750</name>
</gene>
<accession>A0ABY4E8G4</accession>
<sequence length="200" mass="23480">MDNVAYLQTMWQTLWQQTPRLAPELAPIIAAYQQPQRHYHTTQHLRECLQYWHTCQQAMPNAFAIGVALFYHDVVYEPQRQDNETQSVAWMHHHLQDALDPHTLQTIATLIMDTQNHQASLGEISAWMLDIDLSILGANARRFAEYEAQIRQEYRFVPAMLYRYRRRQVLQTLAQRSPLFQTPYFQQQLGAQAQINLSGL</sequence>
<keyword evidence="2" id="KW-1185">Reference proteome</keyword>